<feature type="binding site" evidence="9">
    <location>
        <begin position="464"/>
        <end position="471"/>
    </location>
    <ligand>
        <name>GTP</name>
        <dbReference type="ChEBI" id="CHEBI:37565"/>
    </ligand>
</feature>
<evidence type="ECO:0000256" key="8">
    <source>
        <dbReference type="ARBA" id="ARBA00023134"/>
    </source>
</evidence>
<keyword evidence="5 9" id="KW-0396">Initiation factor</keyword>
<evidence type="ECO:0000256" key="11">
    <source>
        <dbReference type="RuleBase" id="RU000645"/>
    </source>
</evidence>
<feature type="binding site" evidence="9">
    <location>
        <begin position="511"/>
        <end position="515"/>
    </location>
    <ligand>
        <name>GTP</name>
        <dbReference type="ChEBI" id="CHEBI:37565"/>
    </ligand>
</feature>
<comment type="similarity">
    <text evidence="2 9 10">Belongs to the TRAFAC class translation factor GTPase superfamily. Classic translation factor GTPase family. IF-2 subfamily.</text>
</comment>
<dbReference type="NCBIfam" id="TIGR00487">
    <property type="entry name" value="IF-2"/>
    <property type="match status" value="1"/>
</dbReference>
<dbReference type="NCBIfam" id="TIGR00231">
    <property type="entry name" value="small_GTP"/>
    <property type="match status" value="1"/>
</dbReference>
<evidence type="ECO:0000256" key="10">
    <source>
        <dbReference type="RuleBase" id="RU000644"/>
    </source>
</evidence>
<dbReference type="PROSITE" id="PS01176">
    <property type="entry name" value="IF2"/>
    <property type="match status" value="1"/>
</dbReference>
<dbReference type="FunFam" id="3.40.50.10050:FF:000001">
    <property type="entry name" value="Translation initiation factor IF-2"/>
    <property type="match status" value="1"/>
</dbReference>
<dbReference type="InterPro" id="IPR000795">
    <property type="entry name" value="T_Tr_GTP-bd_dom"/>
</dbReference>
<evidence type="ECO:0000313" key="15">
    <source>
        <dbReference type="Proteomes" id="UP000824161"/>
    </source>
</evidence>
<dbReference type="InterPro" id="IPR000178">
    <property type="entry name" value="TF_IF2_bacterial-like"/>
</dbReference>
<feature type="compositionally biased region" description="Basic and acidic residues" evidence="12">
    <location>
        <begin position="206"/>
        <end position="218"/>
    </location>
</feature>
<keyword evidence="4 9" id="KW-0963">Cytoplasm</keyword>
<dbReference type="CDD" id="cd03692">
    <property type="entry name" value="mtIF2_IVc"/>
    <property type="match status" value="1"/>
</dbReference>
<dbReference type="Proteomes" id="UP000824161">
    <property type="component" value="Unassembled WGS sequence"/>
</dbReference>
<comment type="caution">
    <text evidence="14">The sequence shown here is derived from an EMBL/GenBank/DDBJ whole genome shotgun (WGS) entry which is preliminary data.</text>
</comment>
<dbReference type="InterPro" id="IPR004161">
    <property type="entry name" value="EFTu-like_2"/>
</dbReference>
<dbReference type="Pfam" id="PF04760">
    <property type="entry name" value="IF2_N"/>
    <property type="match status" value="1"/>
</dbReference>
<keyword evidence="6 9" id="KW-0547">Nucleotide-binding</keyword>
<dbReference type="InterPro" id="IPR015760">
    <property type="entry name" value="TIF_IF2"/>
</dbReference>
<dbReference type="PANTHER" id="PTHR43381">
    <property type="entry name" value="TRANSLATION INITIATION FACTOR IF-2-RELATED"/>
    <property type="match status" value="1"/>
</dbReference>
<protein>
    <recommendedName>
        <fullName evidence="3 9">Translation initiation factor IF-2</fullName>
    </recommendedName>
</protein>
<keyword evidence="7 9" id="KW-0648">Protein biosynthesis</keyword>
<dbReference type="EMBL" id="DVLY01000145">
    <property type="protein sequence ID" value="HIT98340.1"/>
    <property type="molecule type" value="Genomic_DNA"/>
</dbReference>
<evidence type="ECO:0000256" key="7">
    <source>
        <dbReference type="ARBA" id="ARBA00022917"/>
    </source>
</evidence>
<sequence>MAEVVKKRLNKVLTELNISMDRAVEYLAKKGIKIDPDPNAKIAPDVYQVLVQGFEQDKSKKQMIEEVNQAKREEKEKQRIAKELQMAAQAQKEEQQRTLAAEKQPQPASSPSASPAEPDVIKARSEHAVHLKTVGKIDLDAIGKPAKKAEKAPEKVQKPAEPAREKAAPAASAQQAVPVPDTPVAPAVSEPETQPKASGQIPPAPVKKEPVREVEKIETQYQKLEGPKTVGKIDLSVFEKPASSDSRKNVAAAGDANRKKRKRKRGEKVSGNDIQANNPSSGSSASSRPGSGSSRFQGQGGNAGRNRPAGGHGRAKVEHVEPSEEEISRQIKETLDKLTSQHAKNKAAKYRKEKRISRRDEAQREAQREAEESKIIKVTEYVTVSELASMMNVPVTQVIGSCMQLGIMAAMNQRLDADTLSVVADEFGFQVQFVDADLEEAVLEGEPDDEKDLRRRAPIVTVMGHVDHGKTSLLDYIRRSNVIAGEAGGITQHIAAYSVKLESGEQITFLDTPGHEAFTAMRARGAQVTDIAIIVIAADSDVMPQTREAISHAQAAGVPMVIAINKVDLPTANPDKIRESLSNMNILVEEWGGKVQSQEISAKKGIGVKDLLEKVLLEAEMLDLKANPDRNAVGTVIEASLDKGRGYVATVLVQNGTLKVGDYALSGQYSGKVRAMFDERGNKVDRALPSQPVLVLGLDGSPQAGDKFIVMDDEKEAKQIAARRMQLKREQTVRASKHITLDEIGRRIAIGDFKELNIIVKGDVDGSVEALTEALERLSTDKIHVNIIHHAVGAITESDVLLASASEAIIIGFNVRPTVNARRLSEQEQIEIRTYSIIYDAINEVKDAMEGMLAPEYKEEVVANLEVRQVYHISKVGTIAGCMVLDGKITRNTKVRVVRDGVVVFTGELESLKRFKDDVKEVSKGFECGLSIAKFNDIQEGDQIEGYQMVEVKPKL</sequence>
<feature type="domain" description="Tr-type G" evidence="13">
    <location>
        <begin position="455"/>
        <end position="625"/>
    </location>
</feature>
<dbReference type="CDD" id="cd01887">
    <property type="entry name" value="IF2_eIF5B"/>
    <property type="match status" value="1"/>
</dbReference>
<comment type="caution">
    <text evidence="9">Lacks conserved residue(s) required for the propagation of feature annotation.</text>
</comment>
<dbReference type="InterPro" id="IPR006847">
    <property type="entry name" value="IF2_N"/>
</dbReference>
<feature type="compositionally biased region" description="Basic and acidic residues" evidence="12">
    <location>
        <begin position="358"/>
        <end position="371"/>
    </location>
</feature>
<feature type="region of interest" description="Disordered" evidence="12">
    <location>
        <begin position="68"/>
        <end position="371"/>
    </location>
</feature>
<dbReference type="Gene3D" id="3.40.50.300">
    <property type="entry name" value="P-loop containing nucleotide triphosphate hydrolases"/>
    <property type="match status" value="1"/>
</dbReference>
<gene>
    <name evidence="9 14" type="primary">infB</name>
    <name evidence="14" type="ORF">IAC44_05820</name>
</gene>
<feature type="compositionally biased region" description="Basic and acidic residues" evidence="12">
    <location>
        <begin position="68"/>
        <end position="82"/>
    </location>
</feature>
<evidence type="ECO:0000256" key="4">
    <source>
        <dbReference type="ARBA" id="ARBA00022490"/>
    </source>
</evidence>
<feature type="compositionally biased region" description="Basic residues" evidence="12">
    <location>
        <begin position="343"/>
        <end position="357"/>
    </location>
</feature>
<dbReference type="InterPro" id="IPR036925">
    <property type="entry name" value="TIF_IF2_dom3_sf"/>
</dbReference>
<feature type="compositionally biased region" description="Low complexity" evidence="12">
    <location>
        <begin position="276"/>
        <end position="297"/>
    </location>
</feature>
<comment type="function">
    <text evidence="9 10">One of the essential components for the initiation of protein synthesis. Protects formylmethionyl-tRNA from spontaneous hydrolysis and promotes its binding to the 30S ribosomal subunits. Also involved in the hydrolysis of GTP during the formation of the 70S ribosomal complex.</text>
</comment>
<feature type="binding site" evidence="9">
    <location>
        <begin position="565"/>
        <end position="568"/>
    </location>
    <ligand>
        <name>GTP</name>
        <dbReference type="ChEBI" id="CHEBI:37565"/>
    </ligand>
</feature>
<dbReference type="FunFam" id="2.40.30.10:FF:000008">
    <property type="entry name" value="Translation initiation factor IF-2"/>
    <property type="match status" value="1"/>
</dbReference>
<feature type="compositionally biased region" description="Low complexity" evidence="12">
    <location>
        <begin position="101"/>
        <end position="118"/>
    </location>
</feature>
<evidence type="ECO:0000259" key="13">
    <source>
        <dbReference type="PROSITE" id="PS51722"/>
    </source>
</evidence>
<accession>A0A9D1HBJ0</accession>
<dbReference type="AlphaFoldDB" id="A0A9D1HBJ0"/>
<name>A0A9D1HBJ0_9FLAO</name>
<dbReference type="InterPro" id="IPR005225">
    <property type="entry name" value="Small_GTP-bd"/>
</dbReference>
<evidence type="ECO:0000313" key="14">
    <source>
        <dbReference type="EMBL" id="HIT98340.1"/>
    </source>
</evidence>
<dbReference type="GO" id="GO:0005737">
    <property type="term" value="C:cytoplasm"/>
    <property type="evidence" value="ECO:0007669"/>
    <property type="project" value="UniProtKB-SubCell"/>
</dbReference>
<evidence type="ECO:0000256" key="2">
    <source>
        <dbReference type="ARBA" id="ARBA00007733"/>
    </source>
</evidence>
<dbReference type="InterPro" id="IPR053905">
    <property type="entry name" value="EF-G-like_DII"/>
</dbReference>
<feature type="compositionally biased region" description="Basic and acidic residues" evidence="12">
    <location>
        <begin position="119"/>
        <end position="167"/>
    </location>
</feature>
<dbReference type="HAMAP" id="MF_00100_B">
    <property type="entry name" value="IF_2_B"/>
    <property type="match status" value="1"/>
</dbReference>
<dbReference type="GO" id="GO:0003924">
    <property type="term" value="F:GTPase activity"/>
    <property type="evidence" value="ECO:0007669"/>
    <property type="project" value="UniProtKB-UniRule"/>
</dbReference>
<dbReference type="Pfam" id="PF11987">
    <property type="entry name" value="IF-2"/>
    <property type="match status" value="1"/>
</dbReference>
<comment type="subcellular location">
    <subcellularLocation>
        <location evidence="1 9 11">Cytoplasm</location>
    </subcellularLocation>
</comment>
<proteinExistence type="inferred from homology"/>
<dbReference type="SUPFAM" id="SSF50447">
    <property type="entry name" value="Translation proteins"/>
    <property type="match status" value="2"/>
</dbReference>
<dbReference type="Pfam" id="PF00009">
    <property type="entry name" value="GTP_EFTU"/>
    <property type="match status" value="1"/>
</dbReference>
<dbReference type="InterPro" id="IPR023115">
    <property type="entry name" value="TIF_IF2_dom3"/>
</dbReference>
<evidence type="ECO:0000256" key="9">
    <source>
        <dbReference type="HAMAP-Rule" id="MF_00100"/>
    </source>
</evidence>
<evidence type="ECO:0000256" key="3">
    <source>
        <dbReference type="ARBA" id="ARBA00020675"/>
    </source>
</evidence>
<dbReference type="GO" id="GO:0005525">
    <property type="term" value="F:GTP binding"/>
    <property type="evidence" value="ECO:0007669"/>
    <property type="project" value="UniProtKB-KW"/>
</dbReference>
<dbReference type="SUPFAM" id="SSF52540">
    <property type="entry name" value="P-loop containing nucleoside triphosphate hydrolases"/>
    <property type="match status" value="1"/>
</dbReference>
<evidence type="ECO:0000256" key="12">
    <source>
        <dbReference type="SAM" id="MobiDB-lite"/>
    </source>
</evidence>
<feature type="compositionally biased region" description="Basic and acidic residues" evidence="12">
    <location>
        <begin position="315"/>
        <end position="336"/>
    </location>
</feature>
<dbReference type="Pfam" id="PF22042">
    <property type="entry name" value="EF-G_D2"/>
    <property type="match status" value="1"/>
</dbReference>
<dbReference type="FunFam" id="3.40.50.300:FF:000019">
    <property type="entry name" value="Translation initiation factor IF-2"/>
    <property type="match status" value="1"/>
</dbReference>
<dbReference type="PANTHER" id="PTHR43381:SF5">
    <property type="entry name" value="TR-TYPE G DOMAIN-CONTAINING PROTEIN"/>
    <property type="match status" value="1"/>
</dbReference>
<dbReference type="FunFam" id="2.40.30.10:FF:000007">
    <property type="entry name" value="Translation initiation factor IF-2"/>
    <property type="match status" value="1"/>
</dbReference>
<dbReference type="InterPro" id="IPR044145">
    <property type="entry name" value="IF2_II"/>
</dbReference>
<dbReference type="PROSITE" id="PS51722">
    <property type="entry name" value="G_TR_2"/>
    <property type="match status" value="1"/>
</dbReference>
<dbReference type="Pfam" id="PF03144">
    <property type="entry name" value="GTP_EFTU_D2"/>
    <property type="match status" value="1"/>
</dbReference>
<dbReference type="GO" id="GO:0003743">
    <property type="term" value="F:translation initiation factor activity"/>
    <property type="evidence" value="ECO:0007669"/>
    <property type="project" value="UniProtKB-UniRule"/>
</dbReference>
<dbReference type="Gene3D" id="3.40.50.10050">
    <property type="entry name" value="Translation initiation factor IF- 2, domain 3"/>
    <property type="match status" value="1"/>
</dbReference>
<keyword evidence="8 9" id="KW-0342">GTP-binding</keyword>
<dbReference type="InterPro" id="IPR009000">
    <property type="entry name" value="Transl_B-barrel_sf"/>
</dbReference>
<evidence type="ECO:0000256" key="1">
    <source>
        <dbReference type="ARBA" id="ARBA00004496"/>
    </source>
</evidence>
<feature type="compositionally biased region" description="Low complexity" evidence="12">
    <location>
        <begin position="168"/>
        <end position="188"/>
    </location>
</feature>
<evidence type="ECO:0000256" key="6">
    <source>
        <dbReference type="ARBA" id="ARBA00022741"/>
    </source>
</evidence>
<dbReference type="SUPFAM" id="SSF52156">
    <property type="entry name" value="Initiation factor IF2/eIF5b, domain 3"/>
    <property type="match status" value="1"/>
</dbReference>
<dbReference type="InterPro" id="IPR027417">
    <property type="entry name" value="P-loop_NTPase"/>
</dbReference>
<reference evidence="14" key="1">
    <citation type="submission" date="2020-10" db="EMBL/GenBank/DDBJ databases">
        <authorList>
            <person name="Gilroy R."/>
        </authorList>
    </citation>
    <scope>NUCLEOTIDE SEQUENCE</scope>
    <source>
        <strain evidence="14">1383</strain>
    </source>
</reference>
<dbReference type="CDD" id="cd03702">
    <property type="entry name" value="IF2_mtIF2_II"/>
    <property type="match status" value="1"/>
</dbReference>
<evidence type="ECO:0000256" key="5">
    <source>
        <dbReference type="ARBA" id="ARBA00022540"/>
    </source>
</evidence>
<organism evidence="14 15">
    <name type="scientific">Candidatus Merdimorpha stercoravium</name>
    <dbReference type="NCBI Taxonomy" id="2840863"/>
    <lineage>
        <taxon>Bacteria</taxon>
        <taxon>Pseudomonadati</taxon>
        <taxon>Bacteroidota</taxon>
        <taxon>Flavobacteriia</taxon>
        <taxon>Flavobacteriales</taxon>
        <taxon>Candidatus Merdimorpha</taxon>
    </lineage>
</organism>
<dbReference type="Gene3D" id="2.40.30.10">
    <property type="entry name" value="Translation factors"/>
    <property type="match status" value="2"/>
</dbReference>
<reference evidence="14" key="2">
    <citation type="journal article" date="2021" name="PeerJ">
        <title>Extensive microbial diversity within the chicken gut microbiome revealed by metagenomics and culture.</title>
        <authorList>
            <person name="Gilroy R."/>
            <person name="Ravi A."/>
            <person name="Getino M."/>
            <person name="Pursley I."/>
            <person name="Horton D.L."/>
            <person name="Alikhan N.F."/>
            <person name="Baker D."/>
            <person name="Gharbi K."/>
            <person name="Hall N."/>
            <person name="Watson M."/>
            <person name="Adriaenssens E.M."/>
            <person name="Foster-Nyarko E."/>
            <person name="Jarju S."/>
            <person name="Secka A."/>
            <person name="Antonio M."/>
            <person name="Oren A."/>
            <person name="Chaudhuri R.R."/>
            <person name="La Ragione R."/>
            <person name="Hildebrand F."/>
            <person name="Pallen M.J."/>
        </authorList>
    </citation>
    <scope>NUCLEOTIDE SEQUENCE</scope>
    <source>
        <strain evidence="14">1383</strain>
    </source>
</reference>